<dbReference type="GO" id="GO:0003723">
    <property type="term" value="F:RNA binding"/>
    <property type="evidence" value="ECO:0007669"/>
    <property type="project" value="UniProtKB-UniRule"/>
</dbReference>
<evidence type="ECO:0000256" key="3">
    <source>
        <dbReference type="PROSITE-ProRule" id="PRU00529"/>
    </source>
</evidence>
<dbReference type="RefSeq" id="WP_120271169.1">
    <property type="nucleotide sequence ID" value="NZ_RAPN01000001.1"/>
</dbReference>
<reference evidence="5 6" key="1">
    <citation type="submission" date="2018-09" db="EMBL/GenBank/DDBJ databases">
        <title>Genomic Encyclopedia of Archaeal and Bacterial Type Strains, Phase II (KMG-II): from individual species to whole genera.</title>
        <authorList>
            <person name="Goeker M."/>
        </authorList>
    </citation>
    <scope>NUCLEOTIDE SEQUENCE [LARGE SCALE GENOMIC DNA]</scope>
    <source>
        <strain evidence="5 6">DSM 27148</strain>
    </source>
</reference>
<evidence type="ECO:0000256" key="2">
    <source>
        <dbReference type="ARBA" id="ARBA00022679"/>
    </source>
</evidence>
<dbReference type="Pfam" id="PF01170">
    <property type="entry name" value="UPF0020"/>
    <property type="match status" value="1"/>
</dbReference>
<dbReference type="PROSITE" id="PS00092">
    <property type="entry name" value="N6_MTASE"/>
    <property type="match status" value="1"/>
</dbReference>
<name>A0A419W2L4_9BACT</name>
<dbReference type="PANTHER" id="PTHR47313:SF1">
    <property type="entry name" value="RIBOSOMAL RNA LARGE SUBUNIT METHYLTRANSFERASE K_L"/>
    <property type="match status" value="1"/>
</dbReference>
<accession>A0A419W2L4</accession>
<dbReference type="AlphaFoldDB" id="A0A419W2L4"/>
<dbReference type="PROSITE" id="PS51165">
    <property type="entry name" value="THUMP"/>
    <property type="match status" value="1"/>
</dbReference>
<organism evidence="5 6">
    <name type="scientific">Mangrovibacterium diazotrophicum</name>
    <dbReference type="NCBI Taxonomy" id="1261403"/>
    <lineage>
        <taxon>Bacteria</taxon>
        <taxon>Pseudomonadati</taxon>
        <taxon>Bacteroidota</taxon>
        <taxon>Bacteroidia</taxon>
        <taxon>Marinilabiliales</taxon>
        <taxon>Prolixibacteraceae</taxon>
        <taxon>Mangrovibacterium</taxon>
    </lineage>
</organism>
<dbReference type="InterPro" id="IPR004114">
    <property type="entry name" value="THUMP_dom"/>
</dbReference>
<keyword evidence="3" id="KW-0694">RNA-binding</keyword>
<dbReference type="Pfam" id="PF22020">
    <property type="entry name" value="RlmL_1st"/>
    <property type="match status" value="1"/>
</dbReference>
<dbReference type="OrthoDB" id="9809404at2"/>
<dbReference type="InterPro" id="IPR054170">
    <property type="entry name" value="RlmL_1st"/>
</dbReference>
<keyword evidence="6" id="KW-1185">Reference proteome</keyword>
<sequence>MIETYQLVATTYAGLEDVLAQELMAMQADDVQVARRAVYFSGDLEMVYRANYTLRTALKVLVNVRTFKILQVDDLYHQALKIKWEDYFDSDKTFAVQSVVFSDLFQNSMFASLRLKDAIVDRFRKVGGRRPSVDTKIPQVIVNLHIANNACTISLDSSGESLHKRGYRLGRHEAPISEVLAAGMLKLSGWDGVQPLVDPMCGSGTIVIEAAMMAKNVLPGEVGRSYAFENWKDFDKKAFDQIKSATDHQDVDVKIYGSDIDRRNIDNAFKHAEKAQVDDILRLKVSDFKELDKKSDSDFLIFNPPYGERLQAGDQDFYSMIGEKLKHGFQGATAWIISTNECLKWIGLKPAQKIPLFNGSLSCSFRKYELYQGSKKN</sequence>
<gene>
    <name evidence="5" type="ORF">BC643_0044</name>
</gene>
<dbReference type="PROSITE" id="PS01261">
    <property type="entry name" value="UPF0020"/>
    <property type="match status" value="1"/>
</dbReference>
<dbReference type="CDD" id="cd11715">
    <property type="entry name" value="THUMP_AdoMetMT"/>
    <property type="match status" value="1"/>
</dbReference>
<dbReference type="InterPro" id="IPR029063">
    <property type="entry name" value="SAM-dependent_MTases_sf"/>
</dbReference>
<dbReference type="InterPro" id="IPR000241">
    <property type="entry name" value="RlmKL-like_Mtase"/>
</dbReference>
<dbReference type="Gene3D" id="3.40.50.150">
    <property type="entry name" value="Vaccinia Virus protein VP39"/>
    <property type="match status" value="1"/>
</dbReference>
<dbReference type="SMART" id="SM00981">
    <property type="entry name" value="THUMP"/>
    <property type="match status" value="1"/>
</dbReference>
<dbReference type="SUPFAM" id="SSF53335">
    <property type="entry name" value="S-adenosyl-L-methionine-dependent methyltransferases"/>
    <property type="match status" value="1"/>
</dbReference>
<keyword evidence="1 5" id="KW-0489">Methyltransferase</keyword>
<evidence type="ECO:0000256" key="1">
    <source>
        <dbReference type="ARBA" id="ARBA00022603"/>
    </source>
</evidence>
<keyword evidence="2" id="KW-0808">Transferase</keyword>
<dbReference type="Proteomes" id="UP000283387">
    <property type="component" value="Unassembled WGS sequence"/>
</dbReference>
<dbReference type="GO" id="GO:0008990">
    <property type="term" value="F:rRNA (guanine-N2-)-methyltransferase activity"/>
    <property type="evidence" value="ECO:0007669"/>
    <property type="project" value="TreeGrafter"/>
</dbReference>
<dbReference type="Gene3D" id="3.30.2130.30">
    <property type="match status" value="1"/>
</dbReference>
<evidence type="ECO:0000313" key="6">
    <source>
        <dbReference type="Proteomes" id="UP000283387"/>
    </source>
</evidence>
<dbReference type="EMBL" id="RAPN01000001">
    <property type="protein sequence ID" value="RKD89713.1"/>
    <property type="molecule type" value="Genomic_DNA"/>
</dbReference>
<dbReference type="PANTHER" id="PTHR47313">
    <property type="entry name" value="RIBOSOMAL RNA LARGE SUBUNIT METHYLTRANSFERASE K/L"/>
    <property type="match status" value="1"/>
</dbReference>
<dbReference type="GO" id="GO:0070043">
    <property type="term" value="F:rRNA (guanine-N7-)-methyltransferase activity"/>
    <property type="evidence" value="ECO:0007669"/>
    <property type="project" value="TreeGrafter"/>
</dbReference>
<comment type="caution">
    <text evidence="5">The sequence shown here is derived from an EMBL/GenBank/DDBJ whole genome shotgun (WGS) entry which is preliminary data.</text>
</comment>
<evidence type="ECO:0000313" key="5">
    <source>
        <dbReference type="EMBL" id="RKD89713.1"/>
    </source>
</evidence>
<dbReference type="InterPro" id="IPR002052">
    <property type="entry name" value="DNA_methylase_N6_adenine_CS"/>
</dbReference>
<feature type="domain" description="THUMP" evidence="4">
    <location>
        <begin position="46"/>
        <end position="157"/>
    </location>
</feature>
<dbReference type="Pfam" id="PF02926">
    <property type="entry name" value="THUMP"/>
    <property type="match status" value="1"/>
</dbReference>
<proteinExistence type="predicted"/>
<dbReference type="InterPro" id="IPR053943">
    <property type="entry name" value="RlmKL-like_Mtase_CS"/>
</dbReference>
<protein>
    <submittedName>
        <fullName evidence="5">Putative N6-adenine-specific DNA methylase</fullName>
    </submittedName>
</protein>
<evidence type="ECO:0000259" key="4">
    <source>
        <dbReference type="PROSITE" id="PS51165"/>
    </source>
</evidence>